<feature type="compositionally biased region" description="Polar residues" evidence="1">
    <location>
        <begin position="58"/>
        <end position="77"/>
    </location>
</feature>
<feature type="region of interest" description="Disordered" evidence="1">
    <location>
        <begin position="300"/>
        <end position="321"/>
    </location>
</feature>
<feature type="region of interest" description="Disordered" evidence="1">
    <location>
        <begin position="183"/>
        <end position="209"/>
    </location>
</feature>
<evidence type="ECO:0000256" key="1">
    <source>
        <dbReference type="SAM" id="MobiDB-lite"/>
    </source>
</evidence>
<sequence length="410" mass="43872">MSLSRSRPATSAAVPAPDHPPDEVPNVAAAFDQSATRCVPSPPSADGPAGMPAIRPSAPTSTAHDTSEPSDSTTATLQHALKSDTDMAPSAIRSSTVEDSPSSSIDHHVSTTSTLCASCQQRPALTSQSTAAEVRAPNQHLPNLRDAATMTEASEGELRGSPMAEQPAHAAPVAKAGILHADLRSSPRVPPNPGASTGTGALSDPPTEPTPAVFHDIPLPEFLTGDANQQRCTLNAGMLFDTAQASSTAARRAYLPRGVHLFTTRIAHGMVLQPRRSRVRRLVYPCQHVRRNAKLRSALRRHRHPRQRCARTGKTDRSSYSSMVARRGFTVPFRIVSRTSPTPAHVHPPSTPSAGTSASRADSRYRMAPSSRRGTRLATTPAYFRLVPRPLRFSQSRPPETQGFPIVLHC</sequence>
<name>A0A9D4T6D3_RHISA</name>
<feature type="region of interest" description="Disordered" evidence="1">
    <location>
        <begin position="1"/>
        <end position="109"/>
    </location>
</feature>
<evidence type="ECO:0000313" key="3">
    <source>
        <dbReference type="Proteomes" id="UP000821837"/>
    </source>
</evidence>
<feature type="region of interest" description="Disordered" evidence="1">
    <location>
        <begin position="339"/>
        <end position="375"/>
    </location>
</feature>
<keyword evidence="3" id="KW-1185">Reference proteome</keyword>
<comment type="caution">
    <text evidence="2">The sequence shown here is derived from an EMBL/GenBank/DDBJ whole genome shotgun (WGS) entry which is preliminary data.</text>
</comment>
<accession>A0A9D4T6D3</accession>
<dbReference type="AlphaFoldDB" id="A0A9D4T6D3"/>
<feature type="region of interest" description="Disordered" evidence="1">
    <location>
        <begin position="152"/>
        <end position="171"/>
    </location>
</feature>
<gene>
    <name evidence="2" type="ORF">HPB52_016844</name>
</gene>
<feature type="region of interest" description="Disordered" evidence="1">
    <location>
        <begin position="127"/>
        <end position="146"/>
    </location>
</feature>
<dbReference type="EMBL" id="JABSTV010001246">
    <property type="protein sequence ID" value="KAH7976586.1"/>
    <property type="molecule type" value="Genomic_DNA"/>
</dbReference>
<evidence type="ECO:0000313" key="2">
    <source>
        <dbReference type="EMBL" id="KAH7976586.1"/>
    </source>
</evidence>
<protein>
    <submittedName>
        <fullName evidence="2">Uncharacterized protein</fullName>
    </submittedName>
</protein>
<reference evidence="2" key="2">
    <citation type="submission" date="2021-09" db="EMBL/GenBank/DDBJ databases">
        <authorList>
            <person name="Jia N."/>
            <person name="Wang J."/>
            <person name="Shi W."/>
            <person name="Du L."/>
            <person name="Sun Y."/>
            <person name="Zhan W."/>
            <person name="Jiang J."/>
            <person name="Wang Q."/>
            <person name="Zhang B."/>
            <person name="Ji P."/>
            <person name="Sakyi L.B."/>
            <person name="Cui X."/>
            <person name="Yuan T."/>
            <person name="Jiang B."/>
            <person name="Yang W."/>
            <person name="Lam T.T.-Y."/>
            <person name="Chang Q."/>
            <person name="Ding S."/>
            <person name="Wang X."/>
            <person name="Zhu J."/>
            <person name="Ruan X."/>
            <person name="Zhao L."/>
            <person name="Wei J."/>
            <person name="Que T."/>
            <person name="Du C."/>
            <person name="Cheng J."/>
            <person name="Dai P."/>
            <person name="Han X."/>
            <person name="Huang E."/>
            <person name="Gao Y."/>
            <person name="Liu J."/>
            <person name="Shao H."/>
            <person name="Ye R."/>
            <person name="Li L."/>
            <person name="Wei W."/>
            <person name="Wang X."/>
            <person name="Wang C."/>
            <person name="Huo Q."/>
            <person name="Li W."/>
            <person name="Guo W."/>
            <person name="Chen H."/>
            <person name="Chen S."/>
            <person name="Zhou L."/>
            <person name="Zhou L."/>
            <person name="Ni X."/>
            <person name="Tian J."/>
            <person name="Zhou Y."/>
            <person name="Sheng Y."/>
            <person name="Liu T."/>
            <person name="Pan Y."/>
            <person name="Xia L."/>
            <person name="Li J."/>
            <person name="Zhao F."/>
            <person name="Cao W."/>
        </authorList>
    </citation>
    <scope>NUCLEOTIDE SEQUENCE</scope>
    <source>
        <strain evidence="2">Rsan-2018</strain>
        <tissue evidence="2">Larvae</tissue>
    </source>
</reference>
<dbReference type="VEuPathDB" id="VectorBase:RSAN_043382"/>
<proteinExistence type="predicted"/>
<feature type="compositionally biased region" description="Polar residues" evidence="1">
    <location>
        <begin position="92"/>
        <end position="109"/>
    </location>
</feature>
<dbReference type="Proteomes" id="UP000821837">
    <property type="component" value="Chromosome 10"/>
</dbReference>
<feature type="compositionally biased region" description="Basic residues" evidence="1">
    <location>
        <begin position="300"/>
        <end position="311"/>
    </location>
</feature>
<organism evidence="2 3">
    <name type="scientific">Rhipicephalus sanguineus</name>
    <name type="common">Brown dog tick</name>
    <name type="synonym">Ixodes sanguineus</name>
    <dbReference type="NCBI Taxonomy" id="34632"/>
    <lineage>
        <taxon>Eukaryota</taxon>
        <taxon>Metazoa</taxon>
        <taxon>Ecdysozoa</taxon>
        <taxon>Arthropoda</taxon>
        <taxon>Chelicerata</taxon>
        <taxon>Arachnida</taxon>
        <taxon>Acari</taxon>
        <taxon>Parasitiformes</taxon>
        <taxon>Ixodida</taxon>
        <taxon>Ixodoidea</taxon>
        <taxon>Ixodidae</taxon>
        <taxon>Rhipicephalinae</taxon>
        <taxon>Rhipicephalus</taxon>
        <taxon>Rhipicephalus</taxon>
    </lineage>
</organism>
<reference evidence="2" key="1">
    <citation type="journal article" date="2020" name="Cell">
        <title>Large-Scale Comparative Analyses of Tick Genomes Elucidate Their Genetic Diversity and Vector Capacities.</title>
        <authorList>
            <consortium name="Tick Genome and Microbiome Consortium (TIGMIC)"/>
            <person name="Jia N."/>
            <person name="Wang J."/>
            <person name="Shi W."/>
            <person name="Du L."/>
            <person name="Sun Y."/>
            <person name="Zhan W."/>
            <person name="Jiang J.F."/>
            <person name="Wang Q."/>
            <person name="Zhang B."/>
            <person name="Ji P."/>
            <person name="Bell-Sakyi L."/>
            <person name="Cui X.M."/>
            <person name="Yuan T.T."/>
            <person name="Jiang B.G."/>
            <person name="Yang W.F."/>
            <person name="Lam T.T."/>
            <person name="Chang Q.C."/>
            <person name="Ding S.J."/>
            <person name="Wang X.J."/>
            <person name="Zhu J.G."/>
            <person name="Ruan X.D."/>
            <person name="Zhao L."/>
            <person name="Wei J.T."/>
            <person name="Ye R.Z."/>
            <person name="Que T.C."/>
            <person name="Du C.H."/>
            <person name="Zhou Y.H."/>
            <person name="Cheng J.X."/>
            <person name="Dai P.F."/>
            <person name="Guo W.B."/>
            <person name="Han X.H."/>
            <person name="Huang E.J."/>
            <person name="Li L.F."/>
            <person name="Wei W."/>
            <person name="Gao Y.C."/>
            <person name="Liu J.Z."/>
            <person name="Shao H.Z."/>
            <person name="Wang X."/>
            <person name="Wang C.C."/>
            <person name="Yang T.C."/>
            <person name="Huo Q.B."/>
            <person name="Li W."/>
            <person name="Chen H.Y."/>
            <person name="Chen S.E."/>
            <person name="Zhou L.G."/>
            <person name="Ni X.B."/>
            <person name="Tian J.H."/>
            <person name="Sheng Y."/>
            <person name="Liu T."/>
            <person name="Pan Y.S."/>
            <person name="Xia L.Y."/>
            <person name="Li J."/>
            <person name="Zhao F."/>
            <person name="Cao W.C."/>
        </authorList>
    </citation>
    <scope>NUCLEOTIDE SEQUENCE</scope>
    <source>
        <strain evidence="2">Rsan-2018</strain>
    </source>
</reference>